<dbReference type="GO" id="GO:0005789">
    <property type="term" value="C:endoplasmic reticulum membrane"/>
    <property type="evidence" value="ECO:0007669"/>
    <property type="project" value="UniProtKB-SubCell"/>
</dbReference>
<comment type="subcellular location">
    <subcellularLocation>
        <location evidence="1">Endoplasmic reticulum membrane</location>
        <topology evidence="1">Multi-pass membrane protein</topology>
    </subcellularLocation>
</comment>
<dbReference type="GO" id="GO:0005525">
    <property type="term" value="F:GTP binding"/>
    <property type="evidence" value="ECO:0007669"/>
    <property type="project" value="UniProtKB-KW"/>
</dbReference>
<keyword evidence="4" id="KW-0378">Hydrolase</keyword>
<keyword evidence="8" id="KW-0342">GTP-binding</keyword>
<evidence type="ECO:0000256" key="2">
    <source>
        <dbReference type="ARBA" id="ARBA00022692"/>
    </source>
</evidence>
<keyword evidence="6" id="KW-0460">Magnesium</keyword>
<comment type="caution">
    <text evidence="12">The sequence shown here is derived from an EMBL/GenBank/DDBJ whole genome shotgun (WGS) entry which is preliminary data.</text>
</comment>
<dbReference type="OrthoDB" id="7788754at2759"/>
<protein>
    <submittedName>
        <fullName evidence="12">Atlastin-2</fullName>
    </submittedName>
</protein>
<proteinExistence type="predicted"/>
<dbReference type="AlphaFoldDB" id="V8P8F9"/>
<keyword evidence="2 11" id="KW-0812">Transmembrane</keyword>
<evidence type="ECO:0000256" key="9">
    <source>
        <dbReference type="ARBA" id="ARBA00023136"/>
    </source>
</evidence>
<evidence type="ECO:0000256" key="7">
    <source>
        <dbReference type="ARBA" id="ARBA00022989"/>
    </source>
</evidence>
<feature type="transmembrane region" description="Helical" evidence="11">
    <location>
        <begin position="103"/>
        <end position="124"/>
    </location>
</feature>
<keyword evidence="7 11" id="KW-1133">Transmembrane helix</keyword>
<organism evidence="12 13">
    <name type="scientific">Ophiophagus hannah</name>
    <name type="common">King cobra</name>
    <name type="synonym">Naja hannah</name>
    <dbReference type="NCBI Taxonomy" id="8665"/>
    <lineage>
        <taxon>Eukaryota</taxon>
        <taxon>Metazoa</taxon>
        <taxon>Chordata</taxon>
        <taxon>Craniata</taxon>
        <taxon>Vertebrata</taxon>
        <taxon>Euteleostomi</taxon>
        <taxon>Lepidosauria</taxon>
        <taxon>Squamata</taxon>
        <taxon>Bifurcata</taxon>
        <taxon>Unidentata</taxon>
        <taxon>Episquamata</taxon>
        <taxon>Toxicofera</taxon>
        <taxon>Serpentes</taxon>
        <taxon>Colubroidea</taxon>
        <taxon>Elapidae</taxon>
        <taxon>Elapinae</taxon>
        <taxon>Ophiophagus</taxon>
    </lineage>
</organism>
<name>V8P8F9_OPHHA</name>
<sequence length="186" mass="21043">MLQVCGGDKPYIAPADLEQKHQDLKGFAIKHFRSVKKMGGEEFCRRYQDQLEEELDEIYANFVKHNDGKNLFYAARTPATLFAVMFAMYIISGLTGFLGMNSIATLCNLVMGITLVSLCTWAYVKYSGEFREIGTLIDQMAEVLWEQVIKPLGENLIEDTMRQSVTNSIKAGLTEQMSQHARLKTN</sequence>
<dbReference type="Proteomes" id="UP000018936">
    <property type="component" value="Unassembled WGS sequence"/>
</dbReference>
<evidence type="ECO:0000256" key="4">
    <source>
        <dbReference type="ARBA" id="ARBA00022801"/>
    </source>
</evidence>
<dbReference type="GO" id="GO:0003924">
    <property type="term" value="F:GTPase activity"/>
    <property type="evidence" value="ECO:0007669"/>
    <property type="project" value="InterPro"/>
</dbReference>
<gene>
    <name evidence="12" type="primary">Atl2</name>
    <name evidence="12" type="ORF">L345_04021</name>
</gene>
<dbReference type="FunFam" id="1.20.58.420:FF:000001">
    <property type="entry name" value="Atlastin-1 isoform 1"/>
    <property type="match status" value="1"/>
</dbReference>
<dbReference type="EMBL" id="AZIM01000603">
    <property type="protein sequence ID" value="ETE70162.1"/>
    <property type="molecule type" value="Genomic_DNA"/>
</dbReference>
<dbReference type="InterPro" id="IPR036543">
    <property type="entry name" value="Guanylate-bd_C_sf"/>
</dbReference>
<comment type="catalytic activity">
    <reaction evidence="10">
        <text>GTP + H2O = GDP + phosphate + H(+)</text>
        <dbReference type="Rhea" id="RHEA:19669"/>
        <dbReference type="ChEBI" id="CHEBI:15377"/>
        <dbReference type="ChEBI" id="CHEBI:15378"/>
        <dbReference type="ChEBI" id="CHEBI:37565"/>
        <dbReference type="ChEBI" id="CHEBI:43474"/>
        <dbReference type="ChEBI" id="CHEBI:58189"/>
    </reaction>
    <physiologicalReaction direction="left-to-right" evidence="10">
        <dbReference type="Rhea" id="RHEA:19670"/>
    </physiologicalReaction>
</comment>
<evidence type="ECO:0000256" key="8">
    <source>
        <dbReference type="ARBA" id="ARBA00023134"/>
    </source>
</evidence>
<evidence type="ECO:0000256" key="1">
    <source>
        <dbReference type="ARBA" id="ARBA00004477"/>
    </source>
</evidence>
<evidence type="ECO:0000313" key="13">
    <source>
        <dbReference type="Proteomes" id="UP000018936"/>
    </source>
</evidence>
<dbReference type="SUPFAM" id="SSF48340">
    <property type="entry name" value="Interferon-induced guanylate-binding protein 1 (GBP1), C-terminal domain"/>
    <property type="match status" value="1"/>
</dbReference>
<keyword evidence="9 11" id="KW-0472">Membrane</keyword>
<reference evidence="12 13" key="1">
    <citation type="journal article" date="2013" name="Proc. Natl. Acad. Sci. U.S.A.">
        <title>The king cobra genome reveals dynamic gene evolution and adaptation in the snake venom system.</title>
        <authorList>
            <person name="Vonk F.J."/>
            <person name="Casewell N.R."/>
            <person name="Henkel C.V."/>
            <person name="Heimberg A.M."/>
            <person name="Jansen H.J."/>
            <person name="McCleary R.J."/>
            <person name="Kerkkamp H.M."/>
            <person name="Vos R.A."/>
            <person name="Guerreiro I."/>
            <person name="Calvete J.J."/>
            <person name="Wuster W."/>
            <person name="Woods A.E."/>
            <person name="Logan J.M."/>
            <person name="Harrison R.A."/>
            <person name="Castoe T.A."/>
            <person name="de Koning A.P."/>
            <person name="Pollock D.D."/>
            <person name="Yandell M."/>
            <person name="Calderon D."/>
            <person name="Renjifo C."/>
            <person name="Currier R.B."/>
            <person name="Salgado D."/>
            <person name="Pla D."/>
            <person name="Sanz L."/>
            <person name="Hyder A.S."/>
            <person name="Ribeiro J.M."/>
            <person name="Arntzen J.W."/>
            <person name="van den Thillart G.E."/>
            <person name="Boetzer M."/>
            <person name="Pirovano W."/>
            <person name="Dirks R.P."/>
            <person name="Spaink H.P."/>
            <person name="Duboule D."/>
            <person name="McGlinn E."/>
            <person name="Kini R.M."/>
            <person name="Richardson M.K."/>
        </authorList>
    </citation>
    <scope>NUCLEOTIDE SEQUENCE</scope>
    <source>
        <tissue evidence="12">Blood</tissue>
    </source>
</reference>
<dbReference type="Gene3D" id="1.20.58.420">
    <property type="entry name" value="AHSP"/>
    <property type="match status" value="1"/>
</dbReference>
<evidence type="ECO:0000256" key="11">
    <source>
        <dbReference type="SAM" id="Phobius"/>
    </source>
</evidence>
<feature type="transmembrane region" description="Helical" evidence="11">
    <location>
        <begin position="71"/>
        <end position="91"/>
    </location>
</feature>
<evidence type="ECO:0000256" key="3">
    <source>
        <dbReference type="ARBA" id="ARBA00022741"/>
    </source>
</evidence>
<evidence type="ECO:0000256" key="10">
    <source>
        <dbReference type="ARBA" id="ARBA00049117"/>
    </source>
</evidence>
<evidence type="ECO:0000256" key="6">
    <source>
        <dbReference type="ARBA" id="ARBA00022842"/>
    </source>
</evidence>
<accession>V8P8F9</accession>
<keyword evidence="3" id="KW-0547">Nucleotide-binding</keyword>
<keyword evidence="13" id="KW-1185">Reference proteome</keyword>
<keyword evidence="5" id="KW-0256">Endoplasmic reticulum</keyword>
<evidence type="ECO:0000313" key="12">
    <source>
        <dbReference type="EMBL" id="ETE70162.1"/>
    </source>
</evidence>
<evidence type="ECO:0000256" key="5">
    <source>
        <dbReference type="ARBA" id="ARBA00022824"/>
    </source>
</evidence>